<dbReference type="PANTHER" id="PTHR22617:SF23">
    <property type="entry name" value="CHEMOTAXIS PROTEIN CHEW"/>
    <property type="match status" value="1"/>
</dbReference>
<dbReference type="GO" id="GO:0006935">
    <property type="term" value="P:chemotaxis"/>
    <property type="evidence" value="ECO:0007669"/>
    <property type="project" value="InterPro"/>
</dbReference>
<dbReference type="Proteomes" id="UP000243688">
    <property type="component" value="Unassembled WGS sequence"/>
</dbReference>
<dbReference type="EMBL" id="MOXJ01000025">
    <property type="protein sequence ID" value="PDO09882.1"/>
    <property type="molecule type" value="Genomic_DNA"/>
</dbReference>
<dbReference type="Pfam" id="PF01584">
    <property type="entry name" value="CheW"/>
    <property type="match status" value="1"/>
</dbReference>
<comment type="caution">
    <text evidence="2">The sequence shown here is derived from an EMBL/GenBank/DDBJ whole genome shotgun (WGS) entry which is preliminary data.</text>
</comment>
<evidence type="ECO:0000313" key="2">
    <source>
        <dbReference type="EMBL" id="PDO09882.1"/>
    </source>
</evidence>
<gene>
    <name evidence="2" type="ORF">BLM47_10310</name>
</gene>
<dbReference type="Gene3D" id="2.30.30.40">
    <property type="entry name" value="SH3 Domains"/>
    <property type="match status" value="1"/>
</dbReference>
<dbReference type="GO" id="GO:0005829">
    <property type="term" value="C:cytosol"/>
    <property type="evidence" value="ECO:0007669"/>
    <property type="project" value="TreeGrafter"/>
</dbReference>
<evidence type="ECO:0000313" key="3">
    <source>
        <dbReference type="Proteomes" id="UP000243688"/>
    </source>
</evidence>
<evidence type="ECO:0000259" key="1">
    <source>
        <dbReference type="PROSITE" id="PS50851"/>
    </source>
</evidence>
<sequence length="141" mass="15955">MVAEKNGQYVTFEIHGGIYGVPIESVQEIIRYRRVAQIYNTPSHVEGLIHYRGKIIPVFSIRKLLRLPESAPGKSTVIIVLRVGDKTVGMIGDRVRHIIRVAPEDVEPVHRSFISAILKADDQLVMLLDVSDKWLEGKDRD</sequence>
<dbReference type="InterPro" id="IPR039315">
    <property type="entry name" value="CheW"/>
</dbReference>
<reference evidence="2 3" key="1">
    <citation type="submission" date="2016-12" db="EMBL/GenBank/DDBJ databases">
        <title>Candidatus Reconcilibacillus cellulovorans genome.</title>
        <authorList>
            <person name="Kolinko S."/>
            <person name="Wu Y.-W."/>
            <person name="Tachea F."/>
            <person name="Denzel E."/>
            <person name="Hiras J."/>
            <person name="Baecker N."/>
            <person name="Chan L.J."/>
            <person name="Eichorst S.A."/>
            <person name="Frey D."/>
            <person name="Adams P.D."/>
            <person name="Pray T."/>
            <person name="Tanjore D."/>
            <person name="Petzold C.J."/>
            <person name="Gladden J.M."/>
            <person name="Simmons B.A."/>
            <person name="Singer S.W."/>
        </authorList>
    </citation>
    <scope>NUCLEOTIDE SEQUENCE [LARGE SCALE GENOMIC DNA]</scope>
    <source>
        <strain evidence="2">JTherm</strain>
    </source>
</reference>
<organism evidence="2 3">
    <name type="scientific">Candidatus Reconcilbacillus cellulovorans</name>
    <dbReference type="NCBI Taxonomy" id="1906605"/>
    <lineage>
        <taxon>Bacteria</taxon>
        <taxon>Bacillati</taxon>
        <taxon>Bacillota</taxon>
        <taxon>Bacilli</taxon>
        <taxon>Bacillales</taxon>
        <taxon>Paenibacillaceae</taxon>
        <taxon>Candidatus Reconcilbacillus</taxon>
    </lineage>
</organism>
<dbReference type="Gene3D" id="2.40.50.180">
    <property type="entry name" value="CheA-289, Domain 4"/>
    <property type="match status" value="1"/>
</dbReference>
<dbReference type="InterPro" id="IPR002545">
    <property type="entry name" value="CheW-lke_dom"/>
</dbReference>
<dbReference type="SMART" id="SM00260">
    <property type="entry name" value="CheW"/>
    <property type="match status" value="1"/>
</dbReference>
<dbReference type="PANTHER" id="PTHR22617">
    <property type="entry name" value="CHEMOTAXIS SENSOR HISTIDINE KINASE-RELATED"/>
    <property type="match status" value="1"/>
</dbReference>
<feature type="domain" description="CheW-like" evidence="1">
    <location>
        <begin position="6"/>
        <end position="139"/>
    </location>
</feature>
<dbReference type="PROSITE" id="PS50851">
    <property type="entry name" value="CHEW"/>
    <property type="match status" value="1"/>
</dbReference>
<proteinExistence type="predicted"/>
<dbReference type="AlphaFoldDB" id="A0A2A6DYW3"/>
<name>A0A2A6DYW3_9BACL</name>
<protein>
    <recommendedName>
        <fullName evidence="1">CheW-like domain-containing protein</fullName>
    </recommendedName>
</protein>
<accession>A0A2A6DYW3</accession>
<dbReference type="SUPFAM" id="SSF50341">
    <property type="entry name" value="CheW-like"/>
    <property type="match status" value="1"/>
</dbReference>
<dbReference type="InterPro" id="IPR036061">
    <property type="entry name" value="CheW-like_dom_sf"/>
</dbReference>
<dbReference type="GO" id="GO:0007165">
    <property type="term" value="P:signal transduction"/>
    <property type="evidence" value="ECO:0007669"/>
    <property type="project" value="InterPro"/>
</dbReference>